<dbReference type="Gene3D" id="2.30.30.40">
    <property type="entry name" value="SH3 Domains"/>
    <property type="match status" value="1"/>
</dbReference>
<dbReference type="PROSITE" id="PS50010">
    <property type="entry name" value="DH_2"/>
    <property type="match status" value="1"/>
</dbReference>
<feature type="region of interest" description="Disordered" evidence="6">
    <location>
        <begin position="115"/>
        <end position="160"/>
    </location>
</feature>
<dbReference type="Pfam" id="PF00018">
    <property type="entry name" value="SH3_1"/>
    <property type="match status" value="1"/>
</dbReference>
<dbReference type="GO" id="GO:0005085">
    <property type="term" value="F:guanyl-nucleotide exchange factor activity"/>
    <property type="evidence" value="ECO:0007669"/>
    <property type="project" value="UniProtKB-KW"/>
</dbReference>
<feature type="compositionally biased region" description="Polar residues" evidence="6">
    <location>
        <begin position="126"/>
        <end position="136"/>
    </location>
</feature>
<dbReference type="PANTHER" id="PTHR12845">
    <property type="entry name" value="GUANINE NUCLEOTIDE EXCHANGE FACTOR"/>
    <property type="match status" value="1"/>
</dbReference>
<dbReference type="InterPro" id="IPR035899">
    <property type="entry name" value="DBL_dom_sf"/>
</dbReference>
<feature type="region of interest" description="Disordered" evidence="6">
    <location>
        <begin position="206"/>
        <end position="253"/>
    </location>
</feature>
<sequence length="716" mass="81209">MEVDTVQQSMERARRPRQHPSKYHQPNNVSEEDDDDLKLCLASEYYGEEYGRSPDGELLTLNGDPVESDIETVHMSDVDGFNLSGMKDALDVPDGSSTSPCMSGPLDMYERVRTRRRVSDEKVSLSDPSEISSTEATDPLLKQLPKASSNTDSTEHSEDVHSFIQRDRRVSMYSQVAHPVKLYQEYNMIAQRRDCMKQIRISVAVEGETPSSGQGDISGGGEEESSGKVAVSWTPDRSHTEAPSGHSEEPSPDLARTYSSFFSLWQELPEVQSSGVLATISQAECSRQEAMYELVTSEASYLRSLEVALHHFQDSCELQKVTSQADKHALFSNLADVTTASVRFLQDLETRVAENILVPDICDIVSEHTKKNFHVYIPYVTNQSYQEQTLQKLRRTNAKFSPLLEHLQEDPICNRLSLQSFLILPFQRIVRIKILLENILKKTEPHSRYEETASVALKALARLIQECNENARKMKRTEELIHLHNTIEFDKMKSLALISPTRWLVKHGELLELAVSRTAGSTLMNRLMTKRIYLHLFNDILILSRRKDGGKFTVFCHADRTKVELQSVGAAENNVATDNSFYLLLDDHDSRKYRLLLRAASQSEKERWVEAIAPPQRKDEAALVYEGEDCPQVYCLKAYVAQEPDELSLDKGDILSITRKTSDGWMEGVRLSDAEKGGWFPTANVAEITNVHVRTRNIRDHHRLQLATQNLQRKHS</sequence>
<name>A0AAJ7TTY9_PETMA</name>
<feature type="compositionally biased region" description="Basic and acidic residues" evidence="6">
    <location>
        <begin position="115"/>
        <end position="124"/>
    </location>
</feature>
<dbReference type="InterPro" id="IPR011993">
    <property type="entry name" value="PH-like_dom_sf"/>
</dbReference>
<keyword evidence="2 5" id="KW-0728">SH3 domain</keyword>
<evidence type="ECO:0000256" key="3">
    <source>
        <dbReference type="ARBA" id="ARBA00022658"/>
    </source>
</evidence>
<dbReference type="GO" id="GO:0032956">
    <property type="term" value="P:regulation of actin cytoskeleton organization"/>
    <property type="evidence" value="ECO:0007669"/>
    <property type="project" value="TreeGrafter"/>
</dbReference>
<dbReference type="CDD" id="cd11793">
    <property type="entry name" value="SH3_ephexin1_like"/>
    <property type="match status" value="1"/>
</dbReference>
<dbReference type="GO" id="GO:0042995">
    <property type="term" value="C:cell projection"/>
    <property type="evidence" value="ECO:0007669"/>
    <property type="project" value="UniProtKB-SubCell"/>
</dbReference>
<proteinExistence type="predicted"/>
<feature type="domain" description="DH" evidence="9">
    <location>
        <begin position="286"/>
        <end position="470"/>
    </location>
</feature>
<keyword evidence="4" id="KW-0966">Cell projection</keyword>
<organism evidence="10 11">
    <name type="scientific">Petromyzon marinus</name>
    <name type="common">Sea lamprey</name>
    <dbReference type="NCBI Taxonomy" id="7757"/>
    <lineage>
        <taxon>Eukaryota</taxon>
        <taxon>Metazoa</taxon>
        <taxon>Chordata</taxon>
        <taxon>Craniata</taxon>
        <taxon>Vertebrata</taxon>
        <taxon>Cyclostomata</taxon>
        <taxon>Hyperoartia</taxon>
        <taxon>Petromyzontiformes</taxon>
        <taxon>Petromyzontidae</taxon>
        <taxon>Petromyzon</taxon>
    </lineage>
</organism>
<dbReference type="PANTHER" id="PTHR12845:SF6">
    <property type="entry name" value="RHO GUANINE NUCLEOTIDE EXCHANGE FACTOR 19"/>
    <property type="match status" value="1"/>
</dbReference>
<feature type="domain" description="SH3" evidence="7">
    <location>
        <begin position="628"/>
        <end position="690"/>
    </location>
</feature>
<gene>
    <name evidence="11" type="primary">LOC116950476</name>
</gene>
<dbReference type="PROSITE" id="PS50002">
    <property type="entry name" value="SH3"/>
    <property type="match status" value="1"/>
</dbReference>
<dbReference type="AlphaFoldDB" id="A0AAJ7TTY9"/>
<dbReference type="Pfam" id="PF22697">
    <property type="entry name" value="SOS1_NGEF_PH"/>
    <property type="match status" value="1"/>
</dbReference>
<accession>A0AAJ7TTY9</accession>
<evidence type="ECO:0000256" key="6">
    <source>
        <dbReference type="SAM" id="MobiDB-lite"/>
    </source>
</evidence>
<evidence type="ECO:0000256" key="4">
    <source>
        <dbReference type="ARBA" id="ARBA00023273"/>
    </source>
</evidence>
<dbReference type="PROSITE" id="PS50003">
    <property type="entry name" value="PH_DOMAIN"/>
    <property type="match status" value="1"/>
</dbReference>
<reference evidence="11" key="1">
    <citation type="submission" date="2025-08" db="UniProtKB">
        <authorList>
            <consortium name="RefSeq"/>
        </authorList>
    </citation>
    <scope>IDENTIFICATION</scope>
    <source>
        <tissue evidence="11">Sperm</tissue>
    </source>
</reference>
<dbReference type="Gene3D" id="1.20.900.10">
    <property type="entry name" value="Dbl homology (DH) domain"/>
    <property type="match status" value="1"/>
</dbReference>
<evidence type="ECO:0000313" key="10">
    <source>
        <dbReference type="Proteomes" id="UP001318040"/>
    </source>
</evidence>
<dbReference type="InterPro" id="IPR055251">
    <property type="entry name" value="SOS1_NGEF_PH"/>
</dbReference>
<dbReference type="SMART" id="SM00325">
    <property type="entry name" value="RhoGEF"/>
    <property type="match status" value="1"/>
</dbReference>
<dbReference type="FunFam" id="1.20.900.10:FF:000007">
    <property type="entry name" value="rho guanine nucleotide exchange factor 19"/>
    <property type="match status" value="1"/>
</dbReference>
<keyword evidence="10" id="KW-1185">Reference proteome</keyword>
<dbReference type="SUPFAM" id="SSF48065">
    <property type="entry name" value="DBL homology domain (DH-domain)"/>
    <property type="match status" value="1"/>
</dbReference>
<dbReference type="SMART" id="SM00326">
    <property type="entry name" value="SH3"/>
    <property type="match status" value="1"/>
</dbReference>
<keyword evidence="3" id="KW-0344">Guanine-nucleotide releasing factor</keyword>
<evidence type="ECO:0000313" key="11">
    <source>
        <dbReference type="RefSeq" id="XP_032824156.1"/>
    </source>
</evidence>
<dbReference type="SUPFAM" id="SSF50044">
    <property type="entry name" value="SH3-domain"/>
    <property type="match status" value="1"/>
</dbReference>
<comment type="subcellular location">
    <subcellularLocation>
        <location evidence="1">Cell projection</location>
    </subcellularLocation>
</comment>
<dbReference type="InterPro" id="IPR001452">
    <property type="entry name" value="SH3_domain"/>
</dbReference>
<dbReference type="Pfam" id="PF00621">
    <property type="entry name" value="RhoGEF"/>
    <property type="match status" value="1"/>
</dbReference>
<dbReference type="CDD" id="cd00160">
    <property type="entry name" value="RhoGEF"/>
    <property type="match status" value="1"/>
</dbReference>
<evidence type="ECO:0000256" key="5">
    <source>
        <dbReference type="PROSITE-ProRule" id="PRU00192"/>
    </source>
</evidence>
<dbReference type="CDD" id="cd01221">
    <property type="entry name" value="PH_ephexin"/>
    <property type="match status" value="1"/>
</dbReference>
<feature type="domain" description="PH" evidence="8">
    <location>
        <begin position="503"/>
        <end position="617"/>
    </location>
</feature>
<dbReference type="SUPFAM" id="SSF50729">
    <property type="entry name" value="PH domain-like"/>
    <property type="match status" value="1"/>
</dbReference>
<dbReference type="RefSeq" id="XP_032824156.1">
    <property type="nucleotide sequence ID" value="XM_032968265.1"/>
</dbReference>
<evidence type="ECO:0000256" key="1">
    <source>
        <dbReference type="ARBA" id="ARBA00004316"/>
    </source>
</evidence>
<evidence type="ECO:0000256" key="2">
    <source>
        <dbReference type="ARBA" id="ARBA00022443"/>
    </source>
</evidence>
<dbReference type="InterPro" id="IPR036028">
    <property type="entry name" value="SH3-like_dom_sf"/>
</dbReference>
<dbReference type="InterPro" id="IPR047270">
    <property type="entry name" value="PH_ephexin"/>
</dbReference>
<dbReference type="InterPro" id="IPR047271">
    <property type="entry name" value="Ephexin-like"/>
</dbReference>
<feature type="compositionally biased region" description="Polar residues" evidence="6">
    <location>
        <begin position="1"/>
        <end position="10"/>
    </location>
</feature>
<dbReference type="Gene3D" id="2.30.29.30">
    <property type="entry name" value="Pleckstrin-homology domain (PH domain)/Phosphotyrosine-binding domain (PTB)"/>
    <property type="match status" value="1"/>
</dbReference>
<evidence type="ECO:0000259" key="9">
    <source>
        <dbReference type="PROSITE" id="PS50010"/>
    </source>
</evidence>
<dbReference type="InterPro" id="IPR001849">
    <property type="entry name" value="PH_domain"/>
</dbReference>
<protein>
    <submittedName>
        <fullName evidence="11">Rho guanine nucleotide exchange factor 19-like isoform X2</fullName>
    </submittedName>
</protein>
<dbReference type="Proteomes" id="UP001318040">
    <property type="component" value="Chromosome 39"/>
</dbReference>
<feature type="region of interest" description="Disordered" evidence="6">
    <location>
        <begin position="1"/>
        <end position="36"/>
    </location>
</feature>
<dbReference type="SMART" id="SM00233">
    <property type="entry name" value="PH"/>
    <property type="match status" value="1"/>
</dbReference>
<evidence type="ECO:0000259" key="7">
    <source>
        <dbReference type="PROSITE" id="PS50002"/>
    </source>
</evidence>
<evidence type="ECO:0000259" key="8">
    <source>
        <dbReference type="PROSITE" id="PS50003"/>
    </source>
</evidence>
<dbReference type="InterPro" id="IPR000219">
    <property type="entry name" value="DH_dom"/>
</dbReference>